<accession>A0A392SIU9</accession>
<dbReference type="EMBL" id="LXQA010377900">
    <property type="protein sequence ID" value="MCI47850.1"/>
    <property type="molecule type" value="Genomic_DNA"/>
</dbReference>
<organism evidence="2 3">
    <name type="scientific">Trifolium medium</name>
    <dbReference type="NCBI Taxonomy" id="97028"/>
    <lineage>
        <taxon>Eukaryota</taxon>
        <taxon>Viridiplantae</taxon>
        <taxon>Streptophyta</taxon>
        <taxon>Embryophyta</taxon>
        <taxon>Tracheophyta</taxon>
        <taxon>Spermatophyta</taxon>
        <taxon>Magnoliopsida</taxon>
        <taxon>eudicotyledons</taxon>
        <taxon>Gunneridae</taxon>
        <taxon>Pentapetalae</taxon>
        <taxon>rosids</taxon>
        <taxon>fabids</taxon>
        <taxon>Fabales</taxon>
        <taxon>Fabaceae</taxon>
        <taxon>Papilionoideae</taxon>
        <taxon>50 kb inversion clade</taxon>
        <taxon>NPAAA clade</taxon>
        <taxon>Hologalegina</taxon>
        <taxon>IRL clade</taxon>
        <taxon>Trifolieae</taxon>
        <taxon>Trifolium</taxon>
    </lineage>
</organism>
<dbReference type="Proteomes" id="UP000265520">
    <property type="component" value="Unassembled WGS sequence"/>
</dbReference>
<evidence type="ECO:0000256" key="1">
    <source>
        <dbReference type="SAM" id="MobiDB-lite"/>
    </source>
</evidence>
<comment type="caution">
    <text evidence="2">The sequence shown here is derived from an EMBL/GenBank/DDBJ whole genome shotgun (WGS) entry which is preliminary data.</text>
</comment>
<proteinExistence type="predicted"/>
<name>A0A392SIU9_9FABA</name>
<feature type="region of interest" description="Disordered" evidence="1">
    <location>
        <begin position="1"/>
        <end position="22"/>
    </location>
</feature>
<evidence type="ECO:0000313" key="2">
    <source>
        <dbReference type="EMBL" id="MCI47850.1"/>
    </source>
</evidence>
<protein>
    <submittedName>
        <fullName evidence="2">Uncharacterized protein</fullName>
    </submittedName>
</protein>
<sequence length="95" mass="10102">MSISLFSSPSTGISALKDDAPFSTGITASVPYVKRKGVSPVVECGVVRYDQSTLWSSSVNFPFASPNLLFRPRNITLFAASACPFVCGCSTEVKC</sequence>
<reference evidence="2 3" key="1">
    <citation type="journal article" date="2018" name="Front. Plant Sci.">
        <title>Red Clover (Trifolium pratense) and Zigzag Clover (T. medium) - A Picture of Genomic Similarities and Differences.</title>
        <authorList>
            <person name="Dluhosova J."/>
            <person name="Istvanek J."/>
            <person name="Nedelnik J."/>
            <person name="Repkova J."/>
        </authorList>
    </citation>
    <scope>NUCLEOTIDE SEQUENCE [LARGE SCALE GENOMIC DNA]</scope>
    <source>
        <strain evidence="3">cv. 10/8</strain>
        <tissue evidence="2">Leaf</tissue>
    </source>
</reference>
<feature type="compositionally biased region" description="Polar residues" evidence="1">
    <location>
        <begin position="1"/>
        <end position="13"/>
    </location>
</feature>
<keyword evidence="3" id="KW-1185">Reference proteome</keyword>
<dbReference type="AlphaFoldDB" id="A0A392SIU9"/>
<evidence type="ECO:0000313" key="3">
    <source>
        <dbReference type="Proteomes" id="UP000265520"/>
    </source>
</evidence>